<protein>
    <submittedName>
        <fullName evidence="2">Ribonuclease 3-like protein 2</fullName>
    </submittedName>
</protein>
<dbReference type="AlphaFoldDB" id="A0A5A7PX15"/>
<evidence type="ECO:0000313" key="3">
    <source>
        <dbReference type="Proteomes" id="UP000325081"/>
    </source>
</evidence>
<comment type="caution">
    <text evidence="2">The sequence shown here is derived from an EMBL/GenBank/DDBJ whole genome shotgun (WGS) entry which is preliminary data.</text>
</comment>
<sequence length="211" mass="24489">MLHVLEQQPQPVTMLFKLCQKDKRRVDIKHWWEREQNIAGVYVDGTFVASAYSSHEKENAKLLAAKVALKELCYEDTSTPLNGGNEAGAKQKLHELCGKKKWGKPIYNFWLLDLLNRFHNKNGFRRVREAENSVAYLMLCGPVCFNLKFFCHHKLIPHHGHLPVKAPPWIIKFVVIFLDLIRPRHHKRQVLLDHHDIARFSIALQGRLGST</sequence>
<dbReference type="Pfam" id="PF00035">
    <property type="entry name" value="dsrm"/>
    <property type="match status" value="1"/>
</dbReference>
<reference evidence="3" key="1">
    <citation type="journal article" date="2019" name="Curr. Biol.">
        <title>Genome Sequence of Striga asiatica Provides Insight into the Evolution of Plant Parasitism.</title>
        <authorList>
            <person name="Yoshida S."/>
            <person name="Kim S."/>
            <person name="Wafula E.K."/>
            <person name="Tanskanen J."/>
            <person name="Kim Y.M."/>
            <person name="Honaas L."/>
            <person name="Yang Z."/>
            <person name="Spallek T."/>
            <person name="Conn C.E."/>
            <person name="Ichihashi Y."/>
            <person name="Cheong K."/>
            <person name="Cui S."/>
            <person name="Der J.P."/>
            <person name="Gundlach H."/>
            <person name="Jiao Y."/>
            <person name="Hori C."/>
            <person name="Ishida J.K."/>
            <person name="Kasahara H."/>
            <person name="Kiba T."/>
            <person name="Kim M.S."/>
            <person name="Koo N."/>
            <person name="Laohavisit A."/>
            <person name="Lee Y.H."/>
            <person name="Lumba S."/>
            <person name="McCourt P."/>
            <person name="Mortimer J.C."/>
            <person name="Mutuku J.M."/>
            <person name="Nomura T."/>
            <person name="Sasaki-Sekimoto Y."/>
            <person name="Seto Y."/>
            <person name="Wang Y."/>
            <person name="Wakatake T."/>
            <person name="Sakakibara H."/>
            <person name="Demura T."/>
            <person name="Yamaguchi S."/>
            <person name="Yoneyama K."/>
            <person name="Manabe R.I."/>
            <person name="Nelson D.C."/>
            <person name="Schulman A.H."/>
            <person name="Timko M.P."/>
            <person name="dePamphilis C.W."/>
            <person name="Choi D."/>
            <person name="Shirasu K."/>
        </authorList>
    </citation>
    <scope>NUCLEOTIDE SEQUENCE [LARGE SCALE GENOMIC DNA]</scope>
    <source>
        <strain evidence="3">cv. UVA1</strain>
    </source>
</reference>
<dbReference type="InterPro" id="IPR014720">
    <property type="entry name" value="dsRBD_dom"/>
</dbReference>
<evidence type="ECO:0000259" key="1">
    <source>
        <dbReference type="Pfam" id="PF00035"/>
    </source>
</evidence>
<proteinExistence type="predicted"/>
<dbReference type="Proteomes" id="UP000325081">
    <property type="component" value="Unassembled WGS sequence"/>
</dbReference>
<organism evidence="2 3">
    <name type="scientific">Striga asiatica</name>
    <name type="common">Asiatic witchweed</name>
    <name type="synonym">Buchnera asiatica</name>
    <dbReference type="NCBI Taxonomy" id="4170"/>
    <lineage>
        <taxon>Eukaryota</taxon>
        <taxon>Viridiplantae</taxon>
        <taxon>Streptophyta</taxon>
        <taxon>Embryophyta</taxon>
        <taxon>Tracheophyta</taxon>
        <taxon>Spermatophyta</taxon>
        <taxon>Magnoliopsida</taxon>
        <taxon>eudicotyledons</taxon>
        <taxon>Gunneridae</taxon>
        <taxon>Pentapetalae</taxon>
        <taxon>asterids</taxon>
        <taxon>lamiids</taxon>
        <taxon>Lamiales</taxon>
        <taxon>Orobanchaceae</taxon>
        <taxon>Buchnereae</taxon>
        <taxon>Striga</taxon>
    </lineage>
</organism>
<name>A0A5A7PX15_STRAF</name>
<dbReference type="Gene3D" id="3.30.160.20">
    <property type="match status" value="1"/>
</dbReference>
<evidence type="ECO:0000313" key="2">
    <source>
        <dbReference type="EMBL" id="GER37198.1"/>
    </source>
</evidence>
<accession>A0A5A7PX15</accession>
<dbReference type="OrthoDB" id="416741at2759"/>
<dbReference type="EMBL" id="BKCP01005294">
    <property type="protein sequence ID" value="GER37198.1"/>
    <property type="molecule type" value="Genomic_DNA"/>
</dbReference>
<feature type="domain" description="DRBM" evidence="1">
    <location>
        <begin position="11"/>
        <end position="72"/>
    </location>
</feature>
<gene>
    <name evidence="2" type="ORF">STAS_13588</name>
</gene>
<dbReference type="SUPFAM" id="SSF54768">
    <property type="entry name" value="dsRNA-binding domain-like"/>
    <property type="match status" value="1"/>
</dbReference>
<keyword evidence="3" id="KW-1185">Reference proteome</keyword>